<accession>A0A2S9GTE4</accession>
<name>A0A2S9GTE4_9BURK</name>
<comment type="caution">
    <text evidence="1">The sequence shown here is derived from an EMBL/GenBank/DDBJ whole genome shotgun (WGS) entry which is preliminary data.</text>
</comment>
<evidence type="ECO:0000313" key="1">
    <source>
        <dbReference type="EMBL" id="PRC90989.1"/>
    </source>
</evidence>
<gene>
    <name evidence="1" type="ORF">S2091_4285</name>
</gene>
<reference evidence="1 2" key="1">
    <citation type="submission" date="2018-02" db="EMBL/GenBank/DDBJ databases">
        <title>Solimicrobium silvestre gen. nov., sp. nov., isolated from alpine forest soil.</title>
        <authorList>
            <person name="Margesin R."/>
            <person name="Albuquerque L."/>
            <person name="Zhang D.-C."/>
            <person name="Froufe H.J.C."/>
            <person name="Severino R."/>
            <person name="Roxo I."/>
            <person name="Egas C."/>
            <person name="Da Costa M.S."/>
        </authorList>
    </citation>
    <scope>NUCLEOTIDE SEQUENCE [LARGE SCALE GENOMIC DNA]</scope>
    <source>
        <strain evidence="1 2">S20-91</strain>
    </source>
</reference>
<sequence length="85" mass="9783">MTTIVELSLANDKVYTMTTTQQKQPKQLRVQRGILGGPLNLRLTPDEMIRVEKYAADEFRSRASFLRVMILAGLEQYERNIAINQ</sequence>
<evidence type="ECO:0008006" key="3">
    <source>
        <dbReference type="Google" id="ProtNLM"/>
    </source>
</evidence>
<evidence type="ECO:0000313" key="2">
    <source>
        <dbReference type="Proteomes" id="UP000237839"/>
    </source>
</evidence>
<dbReference type="AlphaFoldDB" id="A0A2S9GTE4"/>
<dbReference type="EMBL" id="PUGF01000031">
    <property type="protein sequence ID" value="PRC90989.1"/>
    <property type="molecule type" value="Genomic_DNA"/>
</dbReference>
<keyword evidence="2" id="KW-1185">Reference proteome</keyword>
<organism evidence="1 2">
    <name type="scientific">Solimicrobium silvestre</name>
    <dbReference type="NCBI Taxonomy" id="2099400"/>
    <lineage>
        <taxon>Bacteria</taxon>
        <taxon>Pseudomonadati</taxon>
        <taxon>Pseudomonadota</taxon>
        <taxon>Betaproteobacteria</taxon>
        <taxon>Burkholderiales</taxon>
        <taxon>Oxalobacteraceae</taxon>
        <taxon>Solimicrobium</taxon>
    </lineage>
</organism>
<proteinExistence type="predicted"/>
<protein>
    <recommendedName>
        <fullName evidence="3">Ribbon-helix-helix protein CopG domain-containing protein</fullName>
    </recommendedName>
</protein>
<dbReference type="Proteomes" id="UP000237839">
    <property type="component" value="Unassembled WGS sequence"/>
</dbReference>